<dbReference type="Proteomes" id="UP001321473">
    <property type="component" value="Unassembled WGS sequence"/>
</dbReference>
<name>A0AAQ4FAF1_AMBAM</name>
<evidence type="ECO:0000313" key="2">
    <source>
        <dbReference type="EMBL" id="KAK8784026.1"/>
    </source>
</evidence>
<dbReference type="EMBL" id="JARKHS020004908">
    <property type="protein sequence ID" value="KAK8784026.1"/>
    <property type="molecule type" value="Genomic_DNA"/>
</dbReference>
<accession>A0AAQ4FAF1</accession>
<protein>
    <submittedName>
        <fullName evidence="2">Uncharacterized protein</fullName>
    </submittedName>
</protein>
<evidence type="ECO:0000256" key="1">
    <source>
        <dbReference type="SAM" id="MobiDB-lite"/>
    </source>
</evidence>
<reference evidence="2 3" key="1">
    <citation type="journal article" date="2023" name="Arcadia Sci">
        <title>De novo assembly of a long-read Amblyomma americanum tick genome.</title>
        <authorList>
            <person name="Chou S."/>
            <person name="Poskanzer K.E."/>
            <person name="Rollins M."/>
            <person name="Thuy-Boun P.S."/>
        </authorList>
    </citation>
    <scope>NUCLEOTIDE SEQUENCE [LARGE SCALE GENOMIC DNA]</scope>
    <source>
        <strain evidence="2">F_SG_1</strain>
        <tissue evidence="2">Salivary glands</tissue>
    </source>
</reference>
<feature type="region of interest" description="Disordered" evidence="1">
    <location>
        <begin position="67"/>
        <end position="100"/>
    </location>
</feature>
<feature type="compositionally biased region" description="Low complexity" evidence="1">
    <location>
        <begin position="67"/>
        <end position="95"/>
    </location>
</feature>
<keyword evidence="3" id="KW-1185">Reference proteome</keyword>
<organism evidence="2 3">
    <name type="scientific">Amblyomma americanum</name>
    <name type="common">Lone star tick</name>
    <dbReference type="NCBI Taxonomy" id="6943"/>
    <lineage>
        <taxon>Eukaryota</taxon>
        <taxon>Metazoa</taxon>
        <taxon>Ecdysozoa</taxon>
        <taxon>Arthropoda</taxon>
        <taxon>Chelicerata</taxon>
        <taxon>Arachnida</taxon>
        <taxon>Acari</taxon>
        <taxon>Parasitiformes</taxon>
        <taxon>Ixodida</taxon>
        <taxon>Ixodoidea</taxon>
        <taxon>Ixodidae</taxon>
        <taxon>Amblyomminae</taxon>
        <taxon>Amblyomma</taxon>
    </lineage>
</organism>
<evidence type="ECO:0000313" key="3">
    <source>
        <dbReference type="Proteomes" id="UP001321473"/>
    </source>
</evidence>
<dbReference type="AlphaFoldDB" id="A0AAQ4FAF1"/>
<sequence>MHNEIGDSDQLLMPFLPENTVGLHYTGFPFIEDAFHLQRQSSREDAFSDYLRAMVARGDRKRSVFLSQSWQPGGHPSSSSPRRQWQPRPRQQQQSGRTTDVVGRTLTEAKERPAHPAVPFIFSSKGWHPGGRKRNFFFSRGWGPGGRPLTQRADYFKKPPAATGDDVSDNEAPGLTQGRIAQAGSHSSSSSPTVKATGARHVHRPCRANCWRIPHLFGPYW</sequence>
<comment type="caution">
    <text evidence="2">The sequence shown here is derived from an EMBL/GenBank/DDBJ whole genome shotgun (WGS) entry which is preliminary data.</text>
</comment>
<gene>
    <name evidence="2" type="ORF">V5799_009603</name>
</gene>
<proteinExistence type="predicted"/>